<proteinExistence type="predicted"/>
<protein>
    <submittedName>
        <fullName evidence="2">Uncharacterized protein</fullName>
    </submittedName>
</protein>
<dbReference type="EMBL" id="MU839829">
    <property type="protein sequence ID" value="KAK1758506.1"/>
    <property type="molecule type" value="Genomic_DNA"/>
</dbReference>
<keyword evidence="3" id="KW-1185">Reference proteome</keyword>
<evidence type="ECO:0000313" key="3">
    <source>
        <dbReference type="Proteomes" id="UP001239445"/>
    </source>
</evidence>
<reference evidence="2" key="1">
    <citation type="submission" date="2023-06" db="EMBL/GenBank/DDBJ databases">
        <title>Genome-scale phylogeny and comparative genomics of the fungal order Sordariales.</title>
        <authorList>
            <consortium name="Lawrence Berkeley National Laboratory"/>
            <person name="Hensen N."/>
            <person name="Bonometti L."/>
            <person name="Westerberg I."/>
            <person name="Brannstrom I.O."/>
            <person name="Guillou S."/>
            <person name="Cros-Aarteil S."/>
            <person name="Calhoun S."/>
            <person name="Haridas S."/>
            <person name="Kuo A."/>
            <person name="Mondo S."/>
            <person name="Pangilinan J."/>
            <person name="Riley R."/>
            <person name="Labutti K."/>
            <person name="Andreopoulos B."/>
            <person name="Lipzen A."/>
            <person name="Chen C."/>
            <person name="Yanf M."/>
            <person name="Daum C."/>
            <person name="Ng V."/>
            <person name="Clum A."/>
            <person name="Steindorff A."/>
            <person name="Ohm R."/>
            <person name="Martin F."/>
            <person name="Silar P."/>
            <person name="Natvig D."/>
            <person name="Lalanne C."/>
            <person name="Gautier V."/>
            <person name="Ament-Velasquez S.L."/>
            <person name="Kruys A."/>
            <person name="Hutchinson M.I."/>
            <person name="Powell A.J."/>
            <person name="Barry K."/>
            <person name="Miller A.N."/>
            <person name="Grigoriev I.V."/>
            <person name="Debuchy R."/>
            <person name="Gladieux P."/>
            <person name="Thoren M.H."/>
            <person name="Johannesson H."/>
        </authorList>
    </citation>
    <scope>NUCLEOTIDE SEQUENCE</scope>
    <source>
        <strain evidence="2">PSN4</strain>
    </source>
</reference>
<feature type="region of interest" description="Disordered" evidence="1">
    <location>
        <begin position="178"/>
        <end position="218"/>
    </location>
</feature>
<evidence type="ECO:0000256" key="1">
    <source>
        <dbReference type="SAM" id="MobiDB-lite"/>
    </source>
</evidence>
<evidence type="ECO:0000313" key="2">
    <source>
        <dbReference type="EMBL" id="KAK1758506.1"/>
    </source>
</evidence>
<accession>A0AAJ0BHV3</accession>
<feature type="region of interest" description="Disordered" evidence="1">
    <location>
        <begin position="277"/>
        <end position="303"/>
    </location>
</feature>
<name>A0AAJ0BHV3_9PEZI</name>
<sequence>MCQTIRLIYSVCGHEKMSDEMCESREIQQTSGFWFRCFNLTGCDGTKVRLETPRFLYGFCRPCRKHYKQPGRTTRDVSAVLNYWQYKLDAGFDFPVDASWVPIEAVFRESSNGGISQNHWRYMLGTLDRLDWLPYKSQPLRMAFLDNLLKETLEWANGAPQRETDAMDTPPALPLETFQEDVSRDTAPQPQDDDIVVDQPRAAPPMSGPDTFESQPKASVPVVGNTEAVVSRPLSFQAGSQAPMGGDDVSLVSDEGFLDTAAVDVDGSTVVNTVVSPTRVRLPESPPETSSESLSLQPRGAGS</sequence>
<comment type="caution">
    <text evidence="2">The sequence shown here is derived from an EMBL/GenBank/DDBJ whole genome shotgun (WGS) entry which is preliminary data.</text>
</comment>
<gene>
    <name evidence="2" type="ORF">QBC47DRAFT_411196</name>
</gene>
<dbReference type="AlphaFoldDB" id="A0AAJ0BHV3"/>
<feature type="compositionally biased region" description="Low complexity" evidence="1">
    <location>
        <begin position="287"/>
        <end position="296"/>
    </location>
</feature>
<dbReference type="Proteomes" id="UP001239445">
    <property type="component" value="Unassembled WGS sequence"/>
</dbReference>
<organism evidence="2 3">
    <name type="scientific">Echria macrotheca</name>
    <dbReference type="NCBI Taxonomy" id="438768"/>
    <lineage>
        <taxon>Eukaryota</taxon>
        <taxon>Fungi</taxon>
        <taxon>Dikarya</taxon>
        <taxon>Ascomycota</taxon>
        <taxon>Pezizomycotina</taxon>
        <taxon>Sordariomycetes</taxon>
        <taxon>Sordariomycetidae</taxon>
        <taxon>Sordariales</taxon>
        <taxon>Schizotheciaceae</taxon>
        <taxon>Echria</taxon>
    </lineage>
</organism>